<proteinExistence type="predicted"/>
<organism evidence="2 3">
    <name type="scientific">Plasmodium inui San Antonio 1</name>
    <dbReference type="NCBI Taxonomy" id="1237626"/>
    <lineage>
        <taxon>Eukaryota</taxon>
        <taxon>Sar</taxon>
        <taxon>Alveolata</taxon>
        <taxon>Apicomplexa</taxon>
        <taxon>Aconoidasida</taxon>
        <taxon>Haemosporida</taxon>
        <taxon>Plasmodiidae</taxon>
        <taxon>Plasmodium</taxon>
        <taxon>Plasmodium (Plasmodium)</taxon>
    </lineage>
</organism>
<evidence type="ECO:0000313" key="3">
    <source>
        <dbReference type="Proteomes" id="UP000030640"/>
    </source>
</evidence>
<evidence type="ECO:0000313" key="2">
    <source>
        <dbReference type="EMBL" id="EUD69559.1"/>
    </source>
</evidence>
<name>W7ALB4_9APIC</name>
<reference evidence="2 3" key="1">
    <citation type="submission" date="2013-02" db="EMBL/GenBank/DDBJ databases">
        <title>The Genome Sequence of Plasmodium inui San Antonio 1.</title>
        <authorList>
            <consortium name="The Broad Institute Genome Sequencing Platform"/>
            <consortium name="The Broad Institute Genome Sequencing Center for Infectious Disease"/>
            <person name="Neafsey D."/>
            <person name="Cheeseman I."/>
            <person name="Volkman S."/>
            <person name="Adams J."/>
            <person name="Walker B."/>
            <person name="Young S.K."/>
            <person name="Zeng Q."/>
            <person name="Gargeya S."/>
            <person name="Fitzgerald M."/>
            <person name="Haas B."/>
            <person name="Abouelleil A."/>
            <person name="Alvarado L."/>
            <person name="Arachchi H.M."/>
            <person name="Berlin A.M."/>
            <person name="Chapman S.B."/>
            <person name="Dewar J."/>
            <person name="Goldberg J."/>
            <person name="Griggs A."/>
            <person name="Gujja S."/>
            <person name="Hansen M."/>
            <person name="Howarth C."/>
            <person name="Imamovic A."/>
            <person name="Larimer J."/>
            <person name="McCowan C."/>
            <person name="Murphy C."/>
            <person name="Neiman D."/>
            <person name="Pearson M."/>
            <person name="Priest M."/>
            <person name="Roberts A."/>
            <person name="Saif S."/>
            <person name="Shea T."/>
            <person name="Sisk P."/>
            <person name="Sykes S."/>
            <person name="Wortman J."/>
            <person name="Nusbaum C."/>
            <person name="Birren B."/>
        </authorList>
    </citation>
    <scope>NUCLEOTIDE SEQUENCE [LARGE SCALE GENOMIC DNA]</scope>
    <source>
        <strain evidence="2 3">San Antonio 1</strain>
    </source>
</reference>
<dbReference type="Proteomes" id="UP000030640">
    <property type="component" value="Unassembled WGS sequence"/>
</dbReference>
<dbReference type="VEuPathDB" id="PlasmoDB:C922_00423"/>
<dbReference type="RefSeq" id="XP_008814261.1">
    <property type="nucleotide sequence ID" value="XM_008816039.1"/>
</dbReference>
<dbReference type="GeneID" id="20035697"/>
<keyword evidence="3" id="KW-1185">Reference proteome</keyword>
<protein>
    <submittedName>
        <fullName evidence="2">Uncharacterized protein</fullName>
    </submittedName>
</protein>
<accession>W7ALB4</accession>
<sequence length="76" mass="8436">MNLILVHYQRDGKASYGEDVMAEVINLLSLHALGQQKEERKKSEKEDEVAGEEQIGTAGGVEEMGISYRGGRNRES</sequence>
<dbReference type="AlphaFoldDB" id="W7ALB4"/>
<gene>
    <name evidence="2" type="ORF">C922_00423</name>
</gene>
<dbReference type="EMBL" id="KI965460">
    <property type="protein sequence ID" value="EUD69559.1"/>
    <property type="molecule type" value="Genomic_DNA"/>
</dbReference>
<evidence type="ECO:0000256" key="1">
    <source>
        <dbReference type="SAM" id="MobiDB-lite"/>
    </source>
</evidence>
<feature type="compositionally biased region" description="Basic and acidic residues" evidence="1">
    <location>
        <begin position="36"/>
        <end position="45"/>
    </location>
</feature>
<feature type="region of interest" description="Disordered" evidence="1">
    <location>
        <begin position="35"/>
        <end position="76"/>
    </location>
</feature>